<dbReference type="Proteomes" id="UP000308197">
    <property type="component" value="Unassembled WGS sequence"/>
</dbReference>
<keyword evidence="2" id="KW-0732">Signal</keyword>
<protein>
    <submittedName>
        <fullName evidence="3">Uncharacterized protein</fullName>
    </submittedName>
</protein>
<dbReference type="PANTHER" id="PTHR34618:SF4">
    <property type="entry name" value="CAS1"/>
    <property type="match status" value="1"/>
</dbReference>
<feature type="region of interest" description="Disordered" evidence="1">
    <location>
        <begin position="203"/>
        <end position="246"/>
    </location>
</feature>
<name>A0A5C3PPN2_9APHY</name>
<feature type="signal peptide" evidence="2">
    <location>
        <begin position="1"/>
        <end position="23"/>
    </location>
</feature>
<sequence length="300" mass="29311">MFFSKSLIAAAALGLSMSLQAHAHAAISPALGVQGTPARNDVQRPSTAKPCGNINIAQTIDSSTAVKAATNGSFAATITNFNAGTDGSTQVTAKVDATGTGKSFVNAEVLQNGVKSPTSTGSTQLVIQMPAGTTCSGGATGDKCLVTFTTAGGFGNCVVVQQATAAGNNANAGAAAAGNAGTAAAGTNASSTDATGTDATAAASSTAAAATSTTTTTTTTGKKHKGHKANKGANAANAAKGQAATNTQAAKVQQQATANNTQADKFKAFIESFRQSKSVGTRAARIARRAAEGPAVEVLA</sequence>
<evidence type="ECO:0000313" key="4">
    <source>
        <dbReference type="Proteomes" id="UP000308197"/>
    </source>
</evidence>
<evidence type="ECO:0000313" key="3">
    <source>
        <dbReference type="EMBL" id="TFK87973.1"/>
    </source>
</evidence>
<organism evidence="3 4">
    <name type="scientific">Polyporus arcularius HHB13444</name>
    <dbReference type="NCBI Taxonomy" id="1314778"/>
    <lineage>
        <taxon>Eukaryota</taxon>
        <taxon>Fungi</taxon>
        <taxon>Dikarya</taxon>
        <taxon>Basidiomycota</taxon>
        <taxon>Agaricomycotina</taxon>
        <taxon>Agaricomycetes</taxon>
        <taxon>Polyporales</taxon>
        <taxon>Polyporaceae</taxon>
        <taxon>Polyporus</taxon>
    </lineage>
</organism>
<evidence type="ECO:0000256" key="2">
    <source>
        <dbReference type="SAM" id="SignalP"/>
    </source>
</evidence>
<feature type="compositionally biased region" description="Low complexity" evidence="1">
    <location>
        <begin position="203"/>
        <end position="220"/>
    </location>
</feature>
<dbReference type="InterPro" id="IPR021476">
    <property type="entry name" value="Egh16-like"/>
</dbReference>
<gene>
    <name evidence="3" type="ORF">K466DRAFT_565054</name>
</gene>
<dbReference type="InParanoid" id="A0A5C3PPN2"/>
<reference evidence="3 4" key="1">
    <citation type="journal article" date="2019" name="Nat. Ecol. Evol.">
        <title>Megaphylogeny resolves global patterns of mushroom evolution.</title>
        <authorList>
            <person name="Varga T."/>
            <person name="Krizsan K."/>
            <person name="Foldi C."/>
            <person name="Dima B."/>
            <person name="Sanchez-Garcia M."/>
            <person name="Sanchez-Ramirez S."/>
            <person name="Szollosi G.J."/>
            <person name="Szarkandi J.G."/>
            <person name="Papp V."/>
            <person name="Albert L."/>
            <person name="Andreopoulos W."/>
            <person name="Angelini C."/>
            <person name="Antonin V."/>
            <person name="Barry K.W."/>
            <person name="Bougher N.L."/>
            <person name="Buchanan P."/>
            <person name="Buyck B."/>
            <person name="Bense V."/>
            <person name="Catcheside P."/>
            <person name="Chovatia M."/>
            <person name="Cooper J."/>
            <person name="Damon W."/>
            <person name="Desjardin D."/>
            <person name="Finy P."/>
            <person name="Geml J."/>
            <person name="Haridas S."/>
            <person name="Hughes K."/>
            <person name="Justo A."/>
            <person name="Karasinski D."/>
            <person name="Kautmanova I."/>
            <person name="Kiss B."/>
            <person name="Kocsube S."/>
            <person name="Kotiranta H."/>
            <person name="LaButti K.M."/>
            <person name="Lechner B.E."/>
            <person name="Liimatainen K."/>
            <person name="Lipzen A."/>
            <person name="Lukacs Z."/>
            <person name="Mihaltcheva S."/>
            <person name="Morgado L.N."/>
            <person name="Niskanen T."/>
            <person name="Noordeloos M.E."/>
            <person name="Ohm R.A."/>
            <person name="Ortiz-Santana B."/>
            <person name="Ovrebo C."/>
            <person name="Racz N."/>
            <person name="Riley R."/>
            <person name="Savchenko A."/>
            <person name="Shiryaev A."/>
            <person name="Soop K."/>
            <person name="Spirin V."/>
            <person name="Szebenyi C."/>
            <person name="Tomsovsky M."/>
            <person name="Tulloss R.E."/>
            <person name="Uehling J."/>
            <person name="Grigoriev I.V."/>
            <person name="Vagvolgyi C."/>
            <person name="Papp T."/>
            <person name="Martin F.M."/>
            <person name="Miettinen O."/>
            <person name="Hibbett D.S."/>
            <person name="Nagy L.G."/>
        </authorList>
    </citation>
    <scope>NUCLEOTIDE SEQUENCE [LARGE SCALE GENOMIC DNA]</scope>
    <source>
        <strain evidence="3 4">HHB13444</strain>
    </source>
</reference>
<keyword evidence="4" id="KW-1185">Reference proteome</keyword>
<accession>A0A5C3PPN2</accession>
<dbReference type="PANTHER" id="PTHR34618">
    <property type="entry name" value="SURFACE PROTEIN MAS1, PUTATIVE-RELATED"/>
    <property type="match status" value="1"/>
</dbReference>
<proteinExistence type="predicted"/>
<dbReference type="AlphaFoldDB" id="A0A5C3PPN2"/>
<feature type="chain" id="PRO_5022741577" evidence="2">
    <location>
        <begin position="24"/>
        <end position="300"/>
    </location>
</feature>
<dbReference type="STRING" id="1314778.A0A5C3PPN2"/>
<dbReference type="EMBL" id="ML211131">
    <property type="protein sequence ID" value="TFK87973.1"/>
    <property type="molecule type" value="Genomic_DNA"/>
</dbReference>
<evidence type="ECO:0000256" key="1">
    <source>
        <dbReference type="SAM" id="MobiDB-lite"/>
    </source>
</evidence>
<feature type="compositionally biased region" description="Low complexity" evidence="1">
    <location>
        <begin position="231"/>
        <end position="246"/>
    </location>
</feature>
<feature type="compositionally biased region" description="Basic residues" evidence="1">
    <location>
        <begin position="221"/>
        <end position="230"/>
    </location>
</feature>